<evidence type="ECO:0000313" key="1">
    <source>
        <dbReference type="EMBL" id="GBP88812.1"/>
    </source>
</evidence>
<protein>
    <submittedName>
        <fullName evidence="1">Uncharacterized protein</fullName>
    </submittedName>
</protein>
<keyword evidence="2" id="KW-1185">Reference proteome</keyword>
<proteinExistence type="predicted"/>
<dbReference type="AlphaFoldDB" id="A0A4C1ZNB2"/>
<evidence type="ECO:0000313" key="2">
    <source>
        <dbReference type="Proteomes" id="UP000299102"/>
    </source>
</evidence>
<accession>A0A4C1ZNB2</accession>
<sequence length="138" mass="15698">MVVHGRMKVFPLDFLYVRSWATCDHQVVGPANVTISFEQAIRFGSTSWDLKKFSKKKRTAGLLLLLKEHTHTTGPVHGWGSHNTTLGHRTGGDLRFRRIVRGFLRFFKMCSNYDAQRSALFKLTGGNTNANMSERQLT</sequence>
<reference evidence="1 2" key="1">
    <citation type="journal article" date="2019" name="Commun. Biol.">
        <title>The bagworm genome reveals a unique fibroin gene that provides high tensile strength.</title>
        <authorList>
            <person name="Kono N."/>
            <person name="Nakamura H."/>
            <person name="Ohtoshi R."/>
            <person name="Tomita M."/>
            <person name="Numata K."/>
            <person name="Arakawa K."/>
        </authorList>
    </citation>
    <scope>NUCLEOTIDE SEQUENCE [LARGE SCALE GENOMIC DNA]</scope>
</reference>
<name>A0A4C1ZNB2_EUMVA</name>
<organism evidence="1 2">
    <name type="scientific">Eumeta variegata</name>
    <name type="common">Bagworm moth</name>
    <name type="synonym">Eumeta japonica</name>
    <dbReference type="NCBI Taxonomy" id="151549"/>
    <lineage>
        <taxon>Eukaryota</taxon>
        <taxon>Metazoa</taxon>
        <taxon>Ecdysozoa</taxon>
        <taxon>Arthropoda</taxon>
        <taxon>Hexapoda</taxon>
        <taxon>Insecta</taxon>
        <taxon>Pterygota</taxon>
        <taxon>Neoptera</taxon>
        <taxon>Endopterygota</taxon>
        <taxon>Lepidoptera</taxon>
        <taxon>Glossata</taxon>
        <taxon>Ditrysia</taxon>
        <taxon>Tineoidea</taxon>
        <taxon>Psychidae</taxon>
        <taxon>Oiketicinae</taxon>
        <taxon>Eumeta</taxon>
    </lineage>
</organism>
<dbReference type="EMBL" id="BGZK01001960">
    <property type="protein sequence ID" value="GBP88812.1"/>
    <property type="molecule type" value="Genomic_DNA"/>
</dbReference>
<dbReference type="Proteomes" id="UP000299102">
    <property type="component" value="Unassembled WGS sequence"/>
</dbReference>
<gene>
    <name evidence="1" type="ORF">EVAR_57930_1</name>
</gene>
<comment type="caution">
    <text evidence="1">The sequence shown here is derived from an EMBL/GenBank/DDBJ whole genome shotgun (WGS) entry which is preliminary data.</text>
</comment>